<keyword evidence="2" id="KW-1185">Reference proteome</keyword>
<reference evidence="2" key="1">
    <citation type="submission" date="2012-09" db="EMBL/GenBank/DDBJ databases">
        <authorList>
            <person name="Weinstock G."/>
            <person name="Sodergren E."/>
            <person name="Clifton S."/>
            <person name="Fulton L."/>
            <person name="Fulton B."/>
            <person name="Courtney L."/>
            <person name="Fronick C."/>
            <person name="Harrison M."/>
            <person name="Strong C."/>
            <person name="Farmer C."/>
            <person name="Delehaunty K."/>
            <person name="Markovic C."/>
            <person name="Hall O."/>
            <person name="Minx P."/>
            <person name="Tomlinson C."/>
            <person name="Mitreva M."/>
            <person name="Nelson J."/>
            <person name="Hou S."/>
            <person name="Wollam A."/>
            <person name="Pepin K.H."/>
            <person name="Johnson M."/>
            <person name="Bhonagiri V."/>
            <person name="Nash W.E."/>
            <person name="Suruliraj S."/>
            <person name="Warren W."/>
            <person name="Chinwalla A."/>
            <person name="Mardis E.R."/>
            <person name="Wilson R.K."/>
        </authorList>
    </citation>
    <scope>NUCLEOTIDE SEQUENCE [LARGE SCALE GENOMIC DNA]</scope>
    <source>
        <strain evidence="2">OS1</strain>
    </source>
</reference>
<proteinExistence type="predicted"/>
<dbReference type="Proteomes" id="UP000005273">
    <property type="component" value="Unassembled WGS sequence"/>
</dbReference>
<dbReference type="eggNOG" id="COG0457">
    <property type="taxonomic scope" value="Bacteria"/>
</dbReference>
<comment type="caution">
    <text evidence="1">The sequence shown here is derived from an EMBL/GenBank/DDBJ whole genome shotgun (WGS) entry which is preliminary data.</text>
</comment>
<name>A0A0T5XBJ0_9BACT</name>
<evidence type="ECO:0000313" key="1">
    <source>
        <dbReference type="EMBL" id="KRT35109.1"/>
    </source>
</evidence>
<evidence type="ECO:0000313" key="2">
    <source>
        <dbReference type="Proteomes" id="UP000005273"/>
    </source>
</evidence>
<sequence length="47" mass="5090">MYKTYKEAIQTPQPGEDGLVIALLRIAEAMARAGQLDESLKVAQTIG</sequence>
<organism evidence="1 2">
    <name type="scientific">Acetomicrobium hydrogeniformans ATCC BAA-1850</name>
    <dbReference type="NCBI Taxonomy" id="592015"/>
    <lineage>
        <taxon>Bacteria</taxon>
        <taxon>Thermotogati</taxon>
        <taxon>Synergistota</taxon>
        <taxon>Synergistia</taxon>
        <taxon>Synergistales</taxon>
        <taxon>Acetomicrobiaceae</taxon>
        <taxon>Acetomicrobium</taxon>
    </lineage>
</organism>
<dbReference type="EMBL" id="ACJX03000001">
    <property type="protein sequence ID" value="KRT35109.1"/>
    <property type="molecule type" value="Genomic_DNA"/>
</dbReference>
<gene>
    <name evidence="1" type="ORF">HMPREF1705_04371</name>
</gene>
<dbReference type="AlphaFoldDB" id="A0A0T5XBJ0"/>
<accession>A0A0T5XBJ0</accession>
<protein>
    <submittedName>
        <fullName evidence="1">Uncharacterized protein</fullName>
    </submittedName>
</protein>